<dbReference type="AlphaFoldDB" id="I4BAR7"/>
<evidence type="ECO:0000313" key="3">
    <source>
        <dbReference type="Proteomes" id="UP000006048"/>
    </source>
</evidence>
<dbReference type="EMBL" id="CP002959">
    <property type="protein sequence ID" value="AFM14374.1"/>
    <property type="molecule type" value="Genomic_DNA"/>
</dbReference>
<gene>
    <name evidence="2" type="ordered locus">Turpa_3740</name>
</gene>
<proteinExistence type="predicted"/>
<keyword evidence="1" id="KW-1133">Transmembrane helix</keyword>
<dbReference type="Proteomes" id="UP000006048">
    <property type="component" value="Chromosome"/>
</dbReference>
<dbReference type="HOGENOM" id="CLU_811194_0_0_12"/>
<reference evidence="2 3" key="1">
    <citation type="submission" date="2012-06" db="EMBL/GenBank/DDBJ databases">
        <title>The complete chromosome of genome of Turneriella parva DSM 21527.</title>
        <authorList>
            <consortium name="US DOE Joint Genome Institute (JGI-PGF)"/>
            <person name="Lucas S."/>
            <person name="Han J."/>
            <person name="Lapidus A."/>
            <person name="Bruce D."/>
            <person name="Goodwin L."/>
            <person name="Pitluck S."/>
            <person name="Peters L."/>
            <person name="Kyrpides N."/>
            <person name="Mavromatis K."/>
            <person name="Ivanova N."/>
            <person name="Mikhailova N."/>
            <person name="Chertkov O."/>
            <person name="Detter J.C."/>
            <person name="Tapia R."/>
            <person name="Han C."/>
            <person name="Land M."/>
            <person name="Hauser L."/>
            <person name="Markowitz V."/>
            <person name="Cheng J.-F."/>
            <person name="Hugenholtz P."/>
            <person name="Woyke T."/>
            <person name="Wu D."/>
            <person name="Gronow S."/>
            <person name="Wellnitz S."/>
            <person name="Brambilla E."/>
            <person name="Klenk H.-P."/>
            <person name="Eisen J.A."/>
        </authorList>
    </citation>
    <scope>NUCLEOTIDE SEQUENCE [LARGE SCALE GENOMIC DNA]</scope>
    <source>
        <strain evidence="3">ATCC BAA-1111 / DSM 21527 / NCTC 11395 / H</strain>
    </source>
</reference>
<keyword evidence="3" id="KW-1185">Reference proteome</keyword>
<keyword evidence="1" id="KW-0472">Membrane</keyword>
<name>I4BAR7_TURPD</name>
<sequence>MLPVFLQISPKDLELAGFDAGSVWYLVYFLAAVVIGLIYLQWRLQRKRALWALSNRFMQVILNRGLTKGQHAIAERFFKELKPAEQEEALSSQRALARRLQAFLASHTGISGNDRVEIFDKILPGATSRIEIKEIDDLREGELCAVDIGKQSYLATVMKKKDGQVLLTLFDKAPIRPGAAYIYAYRPQLGGYLIPGGILKVNGPSVIFKHEGPIEFRGDQHLMTMVPLGFSITAWPHPELDVGETAEGEPPPLPEVFSGMTDRTSDRAISAKFQNEPPPWVMKRQEFWELTLELPEKPIECRIRITPYRAGMWLLRPVDLDGAERQRLYRFIAEHEPVREHF</sequence>
<dbReference type="KEGG" id="tpx:Turpa_3740"/>
<dbReference type="RefSeq" id="WP_014804851.1">
    <property type="nucleotide sequence ID" value="NC_018020.1"/>
</dbReference>
<evidence type="ECO:0000313" key="2">
    <source>
        <dbReference type="EMBL" id="AFM14374.1"/>
    </source>
</evidence>
<protein>
    <submittedName>
        <fullName evidence="2">Uncharacterized protein</fullName>
    </submittedName>
</protein>
<keyword evidence="1" id="KW-0812">Transmembrane</keyword>
<feature type="transmembrane region" description="Helical" evidence="1">
    <location>
        <begin position="22"/>
        <end position="40"/>
    </location>
</feature>
<dbReference type="OrthoDB" id="316321at2"/>
<evidence type="ECO:0000256" key="1">
    <source>
        <dbReference type="SAM" id="Phobius"/>
    </source>
</evidence>
<dbReference type="STRING" id="869212.Turpa_3740"/>
<accession>I4BAR7</accession>
<dbReference type="PATRIC" id="fig|869212.3.peg.3768"/>
<organism evidence="2 3">
    <name type="scientific">Turneriella parva (strain ATCC BAA-1111 / DSM 21527 / NCTC 11395 / H)</name>
    <name type="common">Leptospira parva</name>
    <dbReference type="NCBI Taxonomy" id="869212"/>
    <lineage>
        <taxon>Bacteria</taxon>
        <taxon>Pseudomonadati</taxon>
        <taxon>Spirochaetota</taxon>
        <taxon>Spirochaetia</taxon>
        <taxon>Leptospirales</taxon>
        <taxon>Leptospiraceae</taxon>
        <taxon>Turneriella</taxon>
    </lineage>
</organism>